<evidence type="ECO:0000313" key="3">
    <source>
        <dbReference type="EMBL" id="CAF3365477.1"/>
    </source>
</evidence>
<feature type="region of interest" description="Disordered" evidence="1">
    <location>
        <begin position="155"/>
        <end position="272"/>
    </location>
</feature>
<evidence type="ECO:0000313" key="4">
    <source>
        <dbReference type="EMBL" id="CAF4255027.1"/>
    </source>
</evidence>
<dbReference type="Proteomes" id="UP000663862">
    <property type="component" value="Unassembled WGS sequence"/>
</dbReference>
<feature type="compositionally biased region" description="Polar residues" evidence="1">
    <location>
        <begin position="174"/>
        <end position="208"/>
    </location>
</feature>
<dbReference type="EMBL" id="CAJNXB010002296">
    <property type="protein sequence ID" value="CAF3232409.1"/>
    <property type="molecule type" value="Genomic_DNA"/>
</dbReference>
<dbReference type="AlphaFoldDB" id="A0A817XA28"/>
<dbReference type="EMBL" id="CAJOBQ010000098">
    <property type="protein sequence ID" value="CAF4255027.1"/>
    <property type="molecule type" value="Genomic_DNA"/>
</dbReference>
<dbReference type="OrthoDB" id="10021290at2759"/>
<feature type="compositionally biased region" description="Low complexity" evidence="1">
    <location>
        <begin position="214"/>
        <end position="226"/>
    </location>
</feature>
<reference evidence="3" key="1">
    <citation type="submission" date="2021-02" db="EMBL/GenBank/DDBJ databases">
        <authorList>
            <person name="Nowell W R."/>
        </authorList>
    </citation>
    <scope>NUCLEOTIDE SEQUENCE</scope>
</reference>
<evidence type="ECO:0000313" key="5">
    <source>
        <dbReference type="Proteomes" id="UP000663869"/>
    </source>
</evidence>
<accession>A0A817XA28</accession>
<feature type="compositionally biased region" description="Polar residues" evidence="1">
    <location>
        <begin position="227"/>
        <end position="238"/>
    </location>
</feature>
<evidence type="ECO:0000256" key="1">
    <source>
        <dbReference type="SAM" id="MobiDB-lite"/>
    </source>
</evidence>
<organism evidence="3 5">
    <name type="scientific">Rotaria socialis</name>
    <dbReference type="NCBI Taxonomy" id="392032"/>
    <lineage>
        <taxon>Eukaryota</taxon>
        <taxon>Metazoa</taxon>
        <taxon>Spiralia</taxon>
        <taxon>Gnathifera</taxon>
        <taxon>Rotifera</taxon>
        <taxon>Eurotatoria</taxon>
        <taxon>Bdelloidea</taxon>
        <taxon>Philodinida</taxon>
        <taxon>Philodinidae</taxon>
        <taxon>Rotaria</taxon>
    </lineage>
</organism>
<comment type="caution">
    <text evidence="3">The sequence shown here is derived from an EMBL/GenBank/DDBJ whole genome shotgun (WGS) entry which is preliminary data.</text>
</comment>
<gene>
    <name evidence="3" type="ORF">FME351_LOCUS5825</name>
    <name evidence="2" type="ORF">TIS948_LOCUS14178</name>
    <name evidence="4" type="ORF">TSG867_LOCUS3331</name>
</gene>
<dbReference type="EMBL" id="CAJNYU010000498">
    <property type="protein sequence ID" value="CAF3365477.1"/>
    <property type="molecule type" value="Genomic_DNA"/>
</dbReference>
<protein>
    <submittedName>
        <fullName evidence="3">Uncharacterized protein</fullName>
    </submittedName>
</protein>
<name>A0A817XA28_9BILA</name>
<dbReference type="Proteomes" id="UP000663869">
    <property type="component" value="Unassembled WGS sequence"/>
</dbReference>
<dbReference type="Proteomes" id="UP000663825">
    <property type="component" value="Unassembled WGS sequence"/>
</dbReference>
<sequence>MASELMEYDDDNNLDHLTLSRVHHLKTRTTRAKSVSDDEIDAVSDWSESDRECCPLSDFESTSNVDGTNLGNNYDITFDDEDDDNGEIGQRLPMEPSFLENVLRLSETPEPKSNDNTISAHISSFHDTIKPQQQQQQQKHIQERMSNTITRKPSMRNEKQFQSPLLPARRMPSKQVSPRRSTTNSYVLPQTTTLSRSRKTVTSNSTRYYLQRETTSTSTTLTNQLTIESTSSPNTSFHSNEENHHQQQQQQQQQQQHQFHQRHLASPNLSQTSITNSFIPRAYEVKKIIVDDHDYGRLTDLSTIKTVPPRNRQKWGTIVHPPFPLGYQQASPEQVTQSVHRLTSPSRCRDRHTPIATPSKRYLSVEETDALINRLTKVKPIRSTDPYWQVQRQSRPVKNFSNTLKTNNNWKGIGVSA</sequence>
<proteinExistence type="predicted"/>
<evidence type="ECO:0000313" key="2">
    <source>
        <dbReference type="EMBL" id="CAF3232409.1"/>
    </source>
</evidence>
<feature type="compositionally biased region" description="Low complexity" evidence="1">
    <location>
        <begin position="246"/>
        <end position="258"/>
    </location>
</feature>